<evidence type="ECO:0000313" key="2">
    <source>
        <dbReference type="EMBL" id="WVY90088.1"/>
    </source>
</evidence>
<feature type="region of interest" description="Disordered" evidence="1">
    <location>
        <begin position="1"/>
        <end position="85"/>
    </location>
</feature>
<dbReference type="GO" id="GO:0005794">
    <property type="term" value="C:Golgi apparatus"/>
    <property type="evidence" value="ECO:0007669"/>
    <property type="project" value="TreeGrafter"/>
</dbReference>
<organism evidence="2 3">
    <name type="scientific">Vigna mungo</name>
    <name type="common">Black gram</name>
    <name type="synonym">Phaseolus mungo</name>
    <dbReference type="NCBI Taxonomy" id="3915"/>
    <lineage>
        <taxon>Eukaryota</taxon>
        <taxon>Viridiplantae</taxon>
        <taxon>Streptophyta</taxon>
        <taxon>Embryophyta</taxon>
        <taxon>Tracheophyta</taxon>
        <taxon>Spermatophyta</taxon>
        <taxon>Magnoliopsida</taxon>
        <taxon>eudicotyledons</taxon>
        <taxon>Gunneridae</taxon>
        <taxon>Pentapetalae</taxon>
        <taxon>rosids</taxon>
        <taxon>fabids</taxon>
        <taxon>Fabales</taxon>
        <taxon>Fabaceae</taxon>
        <taxon>Papilionoideae</taxon>
        <taxon>50 kb inversion clade</taxon>
        <taxon>NPAAA clade</taxon>
        <taxon>indigoferoid/millettioid clade</taxon>
        <taxon>Phaseoleae</taxon>
        <taxon>Vigna</taxon>
    </lineage>
</organism>
<proteinExistence type="predicted"/>
<feature type="compositionally biased region" description="Low complexity" evidence="1">
    <location>
        <begin position="9"/>
        <end position="24"/>
    </location>
</feature>
<protein>
    <recommendedName>
        <fullName evidence="4">Selenoprotein H</fullName>
    </recommendedName>
</protein>
<accession>A0AAQ3REK3</accession>
<dbReference type="AlphaFoldDB" id="A0AAQ3REK3"/>
<dbReference type="EMBL" id="CP144690">
    <property type="protein sequence ID" value="WVY90088.1"/>
    <property type="molecule type" value="Genomic_DNA"/>
</dbReference>
<evidence type="ECO:0000313" key="3">
    <source>
        <dbReference type="Proteomes" id="UP001374535"/>
    </source>
</evidence>
<keyword evidence="3" id="KW-1185">Reference proteome</keyword>
<gene>
    <name evidence="2" type="ORF">V8G54_035602</name>
</gene>
<feature type="compositionally biased region" description="Basic residues" evidence="1">
    <location>
        <begin position="43"/>
        <end position="60"/>
    </location>
</feature>
<dbReference type="InterPro" id="IPR052674">
    <property type="entry name" value="SelWTH-like"/>
</dbReference>
<feature type="compositionally biased region" description="Basic and acidic residues" evidence="1">
    <location>
        <begin position="61"/>
        <end position="74"/>
    </location>
</feature>
<evidence type="ECO:0000256" key="1">
    <source>
        <dbReference type="SAM" id="MobiDB-lite"/>
    </source>
</evidence>
<reference evidence="2 3" key="1">
    <citation type="journal article" date="2023" name="Life. Sci Alliance">
        <title>Evolutionary insights into 3D genome organization and epigenetic landscape of Vigna mungo.</title>
        <authorList>
            <person name="Junaid A."/>
            <person name="Singh B."/>
            <person name="Bhatia S."/>
        </authorList>
    </citation>
    <scope>NUCLEOTIDE SEQUENCE [LARGE SCALE GENOMIC DNA]</scope>
    <source>
        <strain evidence="2">Urdbean</strain>
    </source>
</reference>
<evidence type="ECO:0008006" key="4">
    <source>
        <dbReference type="Google" id="ProtNLM"/>
    </source>
</evidence>
<sequence>MPPAKRKPAQQAPDAAAPVRVTRAAAKRSALSISDPPPEEKRVKKPKKAKASTGARKKNKNEKEESVSVKADKEEAIEEDEEEASNKTIVVEHCKQCNQFKMRANLVKERLEKADCGVNVILNPEKPRRGCFEIRQEGGKTFISLLEMKRPFKPMRDLDMDKVISDIIDEISNT</sequence>
<dbReference type="PANTHER" id="PTHR33638">
    <property type="entry name" value="SELENOPROTEIN H"/>
    <property type="match status" value="1"/>
</dbReference>
<name>A0AAQ3REK3_VIGMU</name>
<dbReference type="PANTHER" id="PTHR33638:SF1">
    <property type="entry name" value="SELENOPROTEIN H"/>
    <property type="match status" value="1"/>
</dbReference>
<dbReference type="FunFam" id="3.40.30.10:FF:000361">
    <property type="entry name" value="Selenium binding protein"/>
    <property type="match status" value="1"/>
</dbReference>
<dbReference type="Proteomes" id="UP001374535">
    <property type="component" value="Chromosome 11"/>
</dbReference>